<organism evidence="3 4">
    <name type="scientific">Potamilus streckersoni</name>
    <dbReference type="NCBI Taxonomy" id="2493646"/>
    <lineage>
        <taxon>Eukaryota</taxon>
        <taxon>Metazoa</taxon>
        <taxon>Spiralia</taxon>
        <taxon>Lophotrochozoa</taxon>
        <taxon>Mollusca</taxon>
        <taxon>Bivalvia</taxon>
        <taxon>Autobranchia</taxon>
        <taxon>Heteroconchia</taxon>
        <taxon>Palaeoheterodonta</taxon>
        <taxon>Unionida</taxon>
        <taxon>Unionoidea</taxon>
        <taxon>Unionidae</taxon>
        <taxon>Ambleminae</taxon>
        <taxon>Lampsilini</taxon>
        <taxon>Potamilus</taxon>
    </lineage>
</organism>
<keyword evidence="4" id="KW-1185">Reference proteome</keyword>
<reference evidence="3" key="3">
    <citation type="submission" date="2023-05" db="EMBL/GenBank/DDBJ databases">
        <authorList>
            <person name="Smith C.H."/>
        </authorList>
    </citation>
    <scope>NUCLEOTIDE SEQUENCE</scope>
    <source>
        <strain evidence="3">CHS0354</strain>
        <tissue evidence="3">Mantle</tissue>
    </source>
</reference>
<gene>
    <name evidence="3" type="ORF">CHS0354_042319</name>
</gene>
<evidence type="ECO:0000256" key="1">
    <source>
        <dbReference type="SAM" id="SignalP"/>
    </source>
</evidence>
<evidence type="ECO:0000313" key="3">
    <source>
        <dbReference type="EMBL" id="KAK3597969.1"/>
    </source>
</evidence>
<reference evidence="3" key="2">
    <citation type="journal article" date="2021" name="Genome Biol. Evol.">
        <title>Developing a high-quality reference genome for a parasitic bivalve with doubly uniparental inheritance (Bivalvia: Unionida).</title>
        <authorList>
            <person name="Smith C.H."/>
        </authorList>
    </citation>
    <scope>NUCLEOTIDE SEQUENCE</scope>
    <source>
        <strain evidence="3">CHS0354</strain>
        <tissue evidence="3">Mantle</tissue>
    </source>
</reference>
<dbReference type="EMBL" id="JAEAOA010002354">
    <property type="protein sequence ID" value="KAK3597969.1"/>
    <property type="molecule type" value="Genomic_DNA"/>
</dbReference>
<dbReference type="PANTHER" id="PTHR19324">
    <property type="entry name" value="PERFORIN-LIKE PROTEIN 1"/>
    <property type="match status" value="1"/>
</dbReference>
<dbReference type="InterPro" id="IPR020864">
    <property type="entry name" value="MACPF"/>
</dbReference>
<dbReference type="AlphaFoldDB" id="A0AAE0STU1"/>
<comment type="caution">
    <text evidence="3">The sequence shown here is derived from an EMBL/GenBank/DDBJ whole genome shotgun (WGS) entry which is preliminary data.</text>
</comment>
<feature type="signal peptide" evidence="1">
    <location>
        <begin position="1"/>
        <end position="18"/>
    </location>
</feature>
<reference evidence="3" key="1">
    <citation type="journal article" date="2021" name="Genome Biol. Evol.">
        <title>A High-Quality Reference Genome for a Parasitic Bivalve with Doubly Uniparental Inheritance (Bivalvia: Unionida).</title>
        <authorList>
            <person name="Smith C.H."/>
        </authorList>
    </citation>
    <scope>NUCLEOTIDE SEQUENCE</scope>
    <source>
        <strain evidence="3">CHS0354</strain>
    </source>
</reference>
<dbReference type="Proteomes" id="UP001195483">
    <property type="component" value="Unassembled WGS sequence"/>
</dbReference>
<keyword evidence="1" id="KW-0732">Signal</keyword>
<protein>
    <recommendedName>
        <fullName evidence="2">MACPF domain-containing protein</fullName>
    </recommendedName>
</protein>
<feature type="domain" description="MACPF" evidence="2">
    <location>
        <begin position="10"/>
        <end position="245"/>
    </location>
</feature>
<feature type="chain" id="PRO_5042102342" description="MACPF domain-containing protein" evidence="1">
    <location>
        <begin position="19"/>
        <end position="245"/>
    </location>
</feature>
<sequence>MITLYICLLAALTCPVLSARPSGLHFVGIGYNILKGNPDGGVASRGGVDPGLLLTRRIFEISPGDSPVEVVYEPRYSCARIQTTSVFYGTKSYQKKLSLGVKSSGAANVVLASFAFSLSAGYASAHEETHAHRNVFQDDQKVCNLGRARFAEELAESEHFNISRGFASAICSLPLNYNQSAYMEFLNDWGTVINTISETNSYVTSVSLMRMSLELFTHYICARFSITCLYKHIQHDNQILCRNGF</sequence>
<evidence type="ECO:0000313" key="4">
    <source>
        <dbReference type="Proteomes" id="UP001195483"/>
    </source>
</evidence>
<name>A0AAE0STU1_9BIVA</name>
<dbReference type="Pfam" id="PF01823">
    <property type="entry name" value="MACPF"/>
    <property type="match status" value="1"/>
</dbReference>
<accession>A0AAE0STU1</accession>
<proteinExistence type="predicted"/>
<evidence type="ECO:0000259" key="2">
    <source>
        <dbReference type="PROSITE" id="PS51412"/>
    </source>
</evidence>
<dbReference type="PROSITE" id="PS51412">
    <property type="entry name" value="MACPF_2"/>
    <property type="match status" value="1"/>
</dbReference>
<dbReference type="PANTHER" id="PTHR19324:SF33">
    <property type="entry name" value="MUCIN-5AC"/>
    <property type="match status" value="1"/>
</dbReference>